<evidence type="ECO:0000256" key="1">
    <source>
        <dbReference type="SAM" id="MobiDB-lite"/>
    </source>
</evidence>
<dbReference type="HOGENOM" id="CLU_1258379_0_0_1"/>
<keyword evidence="3" id="KW-1185">Reference proteome</keyword>
<dbReference type="KEGG" id="tps:THAPSDRAFT_3389"/>
<dbReference type="GeneID" id="7448721"/>
<evidence type="ECO:0000313" key="2">
    <source>
        <dbReference type="EMBL" id="EED93735.1"/>
    </source>
</evidence>
<reference evidence="2 3" key="2">
    <citation type="journal article" date="2008" name="Nature">
        <title>The Phaeodactylum genome reveals the evolutionary history of diatom genomes.</title>
        <authorList>
            <person name="Bowler C."/>
            <person name="Allen A.E."/>
            <person name="Badger J.H."/>
            <person name="Grimwood J."/>
            <person name="Jabbari K."/>
            <person name="Kuo A."/>
            <person name="Maheswari U."/>
            <person name="Martens C."/>
            <person name="Maumus F."/>
            <person name="Otillar R.P."/>
            <person name="Rayko E."/>
            <person name="Salamov A."/>
            <person name="Vandepoele K."/>
            <person name="Beszteri B."/>
            <person name="Gruber A."/>
            <person name="Heijde M."/>
            <person name="Katinka M."/>
            <person name="Mock T."/>
            <person name="Valentin K."/>
            <person name="Verret F."/>
            <person name="Berges J.A."/>
            <person name="Brownlee C."/>
            <person name="Cadoret J.P."/>
            <person name="Chiovitti A."/>
            <person name="Choi C.J."/>
            <person name="Coesel S."/>
            <person name="De Martino A."/>
            <person name="Detter J.C."/>
            <person name="Durkin C."/>
            <person name="Falciatore A."/>
            <person name="Fournet J."/>
            <person name="Haruta M."/>
            <person name="Huysman M.J."/>
            <person name="Jenkins B.D."/>
            <person name="Jiroutova K."/>
            <person name="Jorgensen R.E."/>
            <person name="Joubert Y."/>
            <person name="Kaplan A."/>
            <person name="Kroger N."/>
            <person name="Kroth P.G."/>
            <person name="La Roche J."/>
            <person name="Lindquist E."/>
            <person name="Lommer M."/>
            <person name="Martin-Jezequel V."/>
            <person name="Lopez P.J."/>
            <person name="Lucas S."/>
            <person name="Mangogna M."/>
            <person name="McGinnis K."/>
            <person name="Medlin L.K."/>
            <person name="Montsant A."/>
            <person name="Oudot-Le Secq M.P."/>
            <person name="Napoli C."/>
            <person name="Obornik M."/>
            <person name="Parker M.S."/>
            <person name="Petit J.L."/>
            <person name="Porcel B.M."/>
            <person name="Poulsen N."/>
            <person name="Robison M."/>
            <person name="Rychlewski L."/>
            <person name="Rynearson T.A."/>
            <person name="Schmutz J."/>
            <person name="Shapiro H."/>
            <person name="Siaut M."/>
            <person name="Stanley M."/>
            <person name="Sussman M.R."/>
            <person name="Taylor A.R."/>
            <person name="Vardi A."/>
            <person name="von Dassow P."/>
            <person name="Vyverman W."/>
            <person name="Willis A."/>
            <person name="Wyrwicz L.S."/>
            <person name="Rokhsar D.S."/>
            <person name="Weissenbach J."/>
            <person name="Armbrust E.V."/>
            <person name="Green B.R."/>
            <person name="Van de Peer Y."/>
            <person name="Grigoriev I.V."/>
        </authorList>
    </citation>
    <scope>NUCLEOTIDE SEQUENCE [LARGE SCALE GENOMIC DNA]</scope>
    <source>
        <strain evidence="2 3">CCMP1335</strain>
    </source>
</reference>
<reference evidence="2 3" key="1">
    <citation type="journal article" date="2004" name="Science">
        <title>The genome of the diatom Thalassiosira pseudonana: ecology, evolution, and metabolism.</title>
        <authorList>
            <person name="Armbrust E.V."/>
            <person name="Berges J.A."/>
            <person name="Bowler C."/>
            <person name="Green B.R."/>
            <person name="Martinez D."/>
            <person name="Putnam N.H."/>
            <person name="Zhou S."/>
            <person name="Allen A.E."/>
            <person name="Apt K.E."/>
            <person name="Bechner M."/>
            <person name="Brzezinski M.A."/>
            <person name="Chaal B.K."/>
            <person name="Chiovitti A."/>
            <person name="Davis A.K."/>
            <person name="Demarest M.S."/>
            <person name="Detter J.C."/>
            <person name="Glavina T."/>
            <person name="Goodstein D."/>
            <person name="Hadi M.Z."/>
            <person name="Hellsten U."/>
            <person name="Hildebrand M."/>
            <person name="Jenkins B.D."/>
            <person name="Jurka J."/>
            <person name="Kapitonov V.V."/>
            <person name="Kroger N."/>
            <person name="Lau W.W."/>
            <person name="Lane T.W."/>
            <person name="Larimer F.W."/>
            <person name="Lippmeier J.C."/>
            <person name="Lucas S."/>
            <person name="Medina M."/>
            <person name="Montsant A."/>
            <person name="Obornik M."/>
            <person name="Parker M.S."/>
            <person name="Palenik B."/>
            <person name="Pazour G.J."/>
            <person name="Richardson P.M."/>
            <person name="Rynearson T.A."/>
            <person name="Saito M.A."/>
            <person name="Schwartz D.C."/>
            <person name="Thamatrakoln K."/>
            <person name="Valentin K."/>
            <person name="Vardi A."/>
            <person name="Wilkerson F.P."/>
            <person name="Rokhsar D.S."/>
        </authorList>
    </citation>
    <scope>NUCLEOTIDE SEQUENCE [LARGE SCALE GENOMIC DNA]</scope>
    <source>
        <strain evidence="2 3">CCMP1335</strain>
    </source>
</reference>
<feature type="compositionally biased region" description="Polar residues" evidence="1">
    <location>
        <begin position="210"/>
        <end position="220"/>
    </location>
</feature>
<dbReference type="EMBL" id="CM000640">
    <property type="protein sequence ID" value="EED93735.1"/>
    <property type="molecule type" value="Genomic_DNA"/>
</dbReference>
<sequence length="220" mass="23861">MSRYNDEDVADLVGYIQELETILSKKDAVIAAKDLRIAALEGRLSSGTVLAHSSTPVKGQTTQLYVNQTPQVSDDSCDVESESSFSLSVTNSSSFESTDVVANDGRWNIPFDEDCCEDDLVPKSSSSEKSMPHENALKDIGFVPISAHDAAGFCEMSEMSRVRSVAARGIPAYSPILHPAQRGPTNNAKVDKENVEPLTKALENTHLARETSSSFSSPYR</sequence>
<dbReference type="AlphaFoldDB" id="B8BXN2"/>
<name>B8BXN2_THAPS</name>
<organism evidence="2 3">
    <name type="scientific">Thalassiosira pseudonana</name>
    <name type="common">Marine diatom</name>
    <name type="synonym">Cyclotella nana</name>
    <dbReference type="NCBI Taxonomy" id="35128"/>
    <lineage>
        <taxon>Eukaryota</taxon>
        <taxon>Sar</taxon>
        <taxon>Stramenopiles</taxon>
        <taxon>Ochrophyta</taxon>
        <taxon>Bacillariophyta</taxon>
        <taxon>Coscinodiscophyceae</taxon>
        <taxon>Thalassiosirophycidae</taxon>
        <taxon>Thalassiosirales</taxon>
        <taxon>Thalassiosiraceae</taxon>
        <taxon>Thalassiosira</taxon>
    </lineage>
</organism>
<dbReference type="Proteomes" id="UP000001449">
    <property type="component" value="Chromosome 3"/>
</dbReference>
<proteinExistence type="predicted"/>
<dbReference type="PaxDb" id="35128-Thaps3389"/>
<gene>
    <name evidence="2" type="ORF">THAPSDRAFT_3389</name>
</gene>
<dbReference type="RefSeq" id="XP_002288299.1">
    <property type="nucleotide sequence ID" value="XM_002288263.1"/>
</dbReference>
<protein>
    <submittedName>
        <fullName evidence="2">Uncharacterized protein</fullName>
    </submittedName>
</protein>
<dbReference type="InParanoid" id="B8BXN2"/>
<evidence type="ECO:0000313" key="3">
    <source>
        <dbReference type="Proteomes" id="UP000001449"/>
    </source>
</evidence>
<feature type="region of interest" description="Disordered" evidence="1">
    <location>
        <begin position="201"/>
        <end position="220"/>
    </location>
</feature>
<accession>B8BXN2</accession>